<evidence type="ECO:0000256" key="2">
    <source>
        <dbReference type="SAM" id="Phobius"/>
    </source>
</evidence>
<dbReference type="EMBL" id="PQFF01000581">
    <property type="protein sequence ID" value="RHZ44323.1"/>
    <property type="molecule type" value="Genomic_DNA"/>
</dbReference>
<gene>
    <name evidence="3" type="ORF">Glove_740g8</name>
</gene>
<accession>A0A397G600</accession>
<reference evidence="3 4" key="1">
    <citation type="submission" date="2018-08" db="EMBL/GenBank/DDBJ databases">
        <title>Genome and evolution of the arbuscular mycorrhizal fungus Diversispora epigaea (formerly Glomus versiforme) and its bacterial endosymbionts.</title>
        <authorList>
            <person name="Sun X."/>
            <person name="Fei Z."/>
            <person name="Harrison M."/>
        </authorList>
    </citation>
    <scope>NUCLEOTIDE SEQUENCE [LARGE SCALE GENOMIC DNA]</scope>
    <source>
        <strain evidence="3 4">IT104</strain>
    </source>
</reference>
<evidence type="ECO:0000256" key="1">
    <source>
        <dbReference type="SAM" id="Coils"/>
    </source>
</evidence>
<dbReference type="OrthoDB" id="2443690at2759"/>
<proteinExistence type="predicted"/>
<keyword evidence="2" id="KW-0812">Transmembrane</keyword>
<keyword evidence="1" id="KW-0175">Coiled coil</keyword>
<evidence type="ECO:0000313" key="3">
    <source>
        <dbReference type="EMBL" id="RHZ44323.1"/>
    </source>
</evidence>
<feature type="coiled-coil region" evidence="1">
    <location>
        <begin position="480"/>
        <end position="563"/>
    </location>
</feature>
<feature type="transmembrane region" description="Helical" evidence="2">
    <location>
        <begin position="390"/>
        <end position="408"/>
    </location>
</feature>
<organism evidence="3 4">
    <name type="scientific">Diversispora epigaea</name>
    <dbReference type="NCBI Taxonomy" id="1348612"/>
    <lineage>
        <taxon>Eukaryota</taxon>
        <taxon>Fungi</taxon>
        <taxon>Fungi incertae sedis</taxon>
        <taxon>Mucoromycota</taxon>
        <taxon>Glomeromycotina</taxon>
        <taxon>Glomeromycetes</taxon>
        <taxon>Diversisporales</taxon>
        <taxon>Diversisporaceae</taxon>
        <taxon>Diversispora</taxon>
    </lineage>
</organism>
<evidence type="ECO:0000313" key="4">
    <source>
        <dbReference type="Proteomes" id="UP000266861"/>
    </source>
</evidence>
<keyword evidence="2" id="KW-1133">Transmembrane helix</keyword>
<dbReference type="Proteomes" id="UP000266861">
    <property type="component" value="Unassembled WGS sequence"/>
</dbReference>
<comment type="caution">
    <text evidence="3">The sequence shown here is derived from an EMBL/GenBank/DDBJ whole genome shotgun (WGS) entry which is preliminary data.</text>
</comment>
<name>A0A397G600_9GLOM</name>
<keyword evidence="2" id="KW-0472">Membrane</keyword>
<dbReference type="AlphaFoldDB" id="A0A397G600"/>
<protein>
    <submittedName>
        <fullName evidence="3">Uncharacterized protein</fullName>
    </submittedName>
</protein>
<sequence length="807" mass="93544">MCRDLRKLNIGFRYKKFPDGGDRQKHFVYEKTTRSLNVEDQEDQMYKRQQLNFEEPLIEWEFNTPKPSWMDRIVQEHQSLISSTFNCDKKTQYELSLNPIWWRIIDLSDPTITTLMSEDELSELNTKFSSLLENWTTLEPEAERCLQSLEKCRLFTNHNLFILKFINACIDSQLDNDQLRTIGEIVRPKGTYGAILELQELLENKKEQNASKLDNLFEDENDFNKEDNGDHKEILSLTLEDHINPDVTFIFDLIRYTVSRNCWAEAIDAPSNAEGYHLNWMFMVWRHDLDRELCWVSRNCWAEAIDAPSNAEGYHLNWMFMVWRHDLDRELCWGREFSLCERTGSKAEDTSKILSNTLKAIFAEGGGTLSKPVLQAGTKLLMPRFLSSHFFIRAILIIYIGGGFYASVNLADIYIPTKYQELEFIIKISRTMFQIKKLLSVTISRFKQMKNRAEREKFTYGKVAIPARQEEYKSFQKPKIDSLKQQISELEVEKVELETKNVELLKQVMEENAKRKAENAELKARIEELEKNKIDTTNLKVENDKLNARVVKLEQSSNNITHELENSVFHEASSNISSNICVPPSESKSLEDIETDNFLDAQSKKEVSDMMRKRNKEKKLQTQGSHNTSLPMLTPLIPSEISISNEDNSPEVFEALDLKIEKKLLNQNQSKNQNESHKKKGTENIVQVIADGIQDALVHSSTNNIHSDLNHVTEISTTGHPTNAEYYAMKANQEETLCWINYGSEFIIQYNDLIKNSNGKIGEKKAKGIIYDKILEHITIIREKRSKEMGLQLPEISRKTLCKSKGL</sequence>
<keyword evidence="4" id="KW-1185">Reference proteome</keyword>